<keyword evidence="2" id="KW-1185">Reference proteome</keyword>
<gene>
    <name evidence="1" type="ORF">V8G54_037641</name>
</gene>
<reference evidence="1 2" key="1">
    <citation type="journal article" date="2023" name="Life. Sci Alliance">
        <title>Evolutionary insights into 3D genome organization and epigenetic landscape of Vigna mungo.</title>
        <authorList>
            <person name="Junaid A."/>
            <person name="Singh B."/>
            <person name="Bhatia S."/>
        </authorList>
    </citation>
    <scope>NUCLEOTIDE SEQUENCE [LARGE SCALE GENOMIC DNA]</scope>
    <source>
        <strain evidence="1">Urdbean</strain>
    </source>
</reference>
<evidence type="ECO:0000313" key="2">
    <source>
        <dbReference type="Proteomes" id="UP001374535"/>
    </source>
</evidence>
<dbReference type="AlphaFoldDB" id="A0AAQ3RGP4"/>
<dbReference type="EMBL" id="CP144690">
    <property type="protein sequence ID" value="WVY92127.1"/>
    <property type="molecule type" value="Genomic_DNA"/>
</dbReference>
<organism evidence="1 2">
    <name type="scientific">Vigna mungo</name>
    <name type="common">Black gram</name>
    <name type="synonym">Phaseolus mungo</name>
    <dbReference type="NCBI Taxonomy" id="3915"/>
    <lineage>
        <taxon>Eukaryota</taxon>
        <taxon>Viridiplantae</taxon>
        <taxon>Streptophyta</taxon>
        <taxon>Embryophyta</taxon>
        <taxon>Tracheophyta</taxon>
        <taxon>Spermatophyta</taxon>
        <taxon>Magnoliopsida</taxon>
        <taxon>eudicotyledons</taxon>
        <taxon>Gunneridae</taxon>
        <taxon>Pentapetalae</taxon>
        <taxon>rosids</taxon>
        <taxon>fabids</taxon>
        <taxon>Fabales</taxon>
        <taxon>Fabaceae</taxon>
        <taxon>Papilionoideae</taxon>
        <taxon>50 kb inversion clade</taxon>
        <taxon>NPAAA clade</taxon>
        <taxon>indigoferoid/millettioid clade</taxon>
        <taxon>Phaseoleae</taxon>
        <taxon>Vigna</taxon>
    </lineage>
</organism>
<sequence length="321" mass="34669">MEIGLWGQREAGLRDQVKLGLGVSVEIGLGGQVKQGIGASVEIGLRGQRETGLRGQKLGLWVRRAGLRGQRETGLRGQVKLGLGASAETGLGGQVSWALWVSVETGLWGQSSWALWVSVETGLWETGLGGQVKLGFVGQCRNWALEASVETGLLGQCGNWAYRPSELGLPPATASSPSLSLLLLLALETAVNDAATITFLRCQSLVGATALRRDTVTKPPRGMEQVLSKKLCAGWYGDQFQKDVHFLNLIHSAEPSWTQTSVFFHHVRLLQAADQALDSATQEVIMSLHVLINLFELSCKAYQLLLHGRILFNVGSFLTEA</sequence>
<evidence type="ECO:0000313" key="1">
    <source>
        <dbReference type="EMBL" id="WVY92127.1"/>
    </source>
</evidence>
<name>A0AAQ3RGP4_VIGMU</name>
<protein>
    <submittedName>
        <fullName evidence="1">Uncharacterized protein</fullName>
    </submittedName>
</protein>
<proteinExistence type="predicted"/>
<accession>A0AAQ3RGP4</accession>
<dbReference type="Proteomes" id="UP001374535">
    <property type="component" value="Chromosome 11"/>
</dbReference>